<dbReference type="InterPro" id="IPR029068">
    <property type="entry name" value="Glyas_Bleomycin-R_OHBP_Dase"/>
</dbReference>
<protein>
    <recommendedName>
        <fullName evidence="3">4-hydroxyphenylpyruvate dioxygenase</fullName>
    </recommendedName>
    <alternativeName>
        <fullName evidence="7">4-hydroxyphenylpyruvic acid oxidase</fullName>
    </alternativeName>
</protein>
<dbReference type="Proteomes" id="UP000288216">
    <property type="component" value="Unassembled WGS sequence"/>
</dbReference>
<dbReference type="GO" id="GO:0000139">
    <property type="term" value="C:Golgi membrane"/>
    <property type="evidence" value="ECO:0007669"/>
    <property type="project" value="TreeGrafter"/>
</dbReference>
<evidence type="ECO:0000313" key="12">
    <source>
        <dbReference type="Proteomes" id="UP000288216"/>
    </source>
</evidence>
<dbReference type="PANTHER" id="PTHR11959">
    <property type="entry name" value="4-HYDROXYPHENYLPYRUVATE DIOXYGENASE"/>
    <property type="match status" value="1"/>
</dbReference>
<dbReference type="InterPro" id="IPR005956">
    <property type="entry name" value="4OHPhenylPyrv_dOase"/>
</dbReference>
<keyword evidence="12" id="KW-1185">Reference proteome</keyword>
<evidence type="ECO:0000259" key="10">
    <source>
        <dbReference type="PROSITE" id="PS51819"/>
    </source>
</evidence>
<accession>A0A401NW42</accession>
<evidence type="ECO:0000256" key="8">
    <source>
        <dbReference type="ARBA" id="ARBA00033727"/>
    </source>
</evidence>
<keyword evidence="6" id="KW-0408">Iron</keyword>
<evidence type="ECO:0000256" key="3">
    <source>
        <dbReference type="ARBA" id="ARBA00018452"/>
    </source>
</evidence>
<organism evidence="11 12">
    <name type="scientific">Scyliorhinus torazame</name>
    <name type="common">Cloudy catshark</name>
    <name type="synonym">Catulus torazame</name>
    <dbReference type="NCBI Taxonomy" id="75743"/>
    <lineage>
        <taxon>Eukaryota</taxon>
        <taxon>Metazoa</taxon>
        <taxon>Chordata</taxon>
        <taxon>Craniata</taxon>
        <taxon>Vertebrata</taxon>
        <taxon>Chondrichthyes</taxon>
        <taxon>Elasmobranchii</taxon>
        <taxon>Galeomorphii</taxon>
        <taxon>Galeoidea</taxon>
        <taxon>Carcharhiniformes</taxon>
        <taxon>Scyliorhinidae</taxon>
        <taxon>Scyliorhinus</taxon>
    </lineage>
</organism>
<gene>
    <name evidence="11" type="ORF">scyTo_0004707</name>
</gene>
<keyword evidence="4" id="KW-0479">Metal-binding</keyword>
<evidence type="ECO:0000313" key="11">
    <source>
        <dbReference type="EMBL" id="GCB65054.1"/>
    </source>
</evidence>
<evidence type="ECO:0000256" key="7">
    <source>
        <dbReference type="ARBA" id="ARBA00029786"/>
    </source>
</evidence>
<reference evidence="11 12" key="1">
    <citation type="journal article" date="2018" name="Nat. Ecol. Evol.">
        <title>Shark genomes provide insights into elasmobranch evolution and the origin of vertebrates.</title>
        <authorList>
            <person name="Hara Y"/>
            <person name="Yamaguchi K"/>
            <person name="Onimaru K"/>
            <person name="Kadota M"/>
            <person name="Koyanagi M"/>
            <person name="Keeley SD"/>
            <person name="Tatsumi K"/>
            <person name="Tanaka K"/>
            <person name="Motone F"/>
            <person name="Kageyama Y"/>
            <person name="Nozu R"/>
            <person name="Adachi N"/>
            <person name="Nishimura O"/>
            <person name="Nakagawa R"/>
            <person name="Tanegashima C"/>
            <person name="Kiyatake I"/>
            <person name="Matsumoto R"/>
            <person name="Murakumo K"/>
            <person name="Nishida K"/>
            <person name="Terakita A"/>
            <person name="Kuratani S"/>
            <person name="Sato K"/>
            <person name="Hyodo S Kuraku.S."/>
        </authorList>
    </citation>
    <scope>NUCLEOTIDE SEQUENCE [LARGE SCALE GENOMIC DNA]</scope>
</reference>
<comment type="catalytic activity">
    <reaction evidence="9">
        <text>3-(4-hydroxyphenyl)pyruvate + O2 = homogentisate + CO2</text>
        <dbReference type="Rhea" id="RHEA:16189"/>
        <dbReference type="ChEBI" id="CHEBI:15379"/>
        <dbReference type="ChEBI" id="CHEBI:16169"/>
        <dbReference type="ChEBI" id="CHEBI:16526"/>
        <dbReference type="ChEBI" id="CHEBI:36242"/>
        <dbReference type="EC" id="1.13.11.27"/>
    </reaction>
    <physiologicalReaction direction="left-to-right" evidence="9">
        <dbReference type="Rhea" id="RHEA:16190"/>
    </physiologicalReaction>
</comment>
<feature type="non-terminal residue" evidence="11">
    <location>
        <position position="80"/>
    </location>
</feature>
<dbReference type="GO" id="GO:0006572">
    <property type="term" value="P:L-tyrosine catabolic process"/>
    <property type="evidence" value="ECO:0007669"/>
    <property type="project" value="TreeGrafter"/>
</dbReference>
<evidence type="ECO:0000256" key="9">
    <source>
        <dbReference type="ARBA" id="ARBA00048047"/>
    </source>
</evidence>
<evidence type="ECO:0000256" key="1">
    <source>
        <dbReference type="ARBA" id="ARBA00001962"/>
    </source>
</evidence>
<dbReference type="GO" id="GO:0003868">
    <property type="term" value="F:4-hydroxyphenylpyruvate dioxygenase activity"/>
    <property type="evidence" value="ECO:0007669"/>
    <property type="project" value="UniProtKB-EC"/>
</dbReference>
<dbReference type="Gene3D" id="3.10.180.10">
    <property type="entry name" value="2,3-Dihydroxybiphenyl 1,2-Dioxygenase, domain 1"/>
    <property type="match status" value="1"/>
</dbReference>
<comment type="function">
    <text evidence="8">Catalyzes the conversion of 4-hydroxyphenylpyruvic acid to homogentisic acid, one of the steps in tyrosine catabolism.</text>
</comment>
<dbReference type="GO" id="GO:0005789">
    <property type="term" value="C:endoplasmic reticulum membrane"/>
    <property type="evidence" value="ECO:0007669"/>
    <property type="project" value="TreeGrafter"/>
</dbReference>
<dbReference type="OMA" id="AATYYCN"/>
<feature type="domain" description="VOC" evidence="10">
    <location>
        <begin position="18"/>
        <end position="80"/>
    </location>
</feature>
<dbReference type="Pfam" id="PF00903">
    <property type="entry name" value="Glyoxalase"/>
    <property type="match status" value="1"/>
</dbReference>
<dbReference type="InterPro" id="IPR004360">
    <property type="entry name" value="Glyas_Fos-R_dOase_dom"/>
</dbReference>
<dbReference type="STRING" id="75743.A0A401NW42"/>
<name>A0A401NW42_SCYTO</name>
<comment type="caution">
    <text evidence="11">The sequence shown here is derived from an EMBL/GenBank/DDBJ whole genome shotgun (WGS) entry which is preliminary data.</text>
</comment>
<dbReference type="AlphaFoldDB" id="A0A401NW42"/>
<evidence type="ECO:0000256" key="5">
    <source>
        <dbReference type="ARBA" id="ARBA00022737"/>
    </source>
</evidence>
<comment type="similarity">
    <text evidence="2">Belongs to the 4HPPD family.</text>
</comment>
<evidence type="ECO:0000256" key="4">
    <source>
        <dbReference type="ARBA" id="ARBA00022723"/>
    </source>
</evidence>
<dbReference type="OrthoDB" id="414569at2759"/>
<dbReference type="PANTHER" id="PTHR11959:SF11">
    <property type="entry name" value="4-HYDROXYPHENYLPYRUVATE DIOXYGENASE"/>
    <property type="match status" value="1"/>
</dbReference>
<dbReference type="EMBL" id="BFAA01001412">
    <property type="protein sequence ID" value="GCB65054.1"/>
    <property type="molecule type" value="Genomic_DNA"/>
</dbReference>
<dbReference type="GO" id="GO:0046872">
    <property type="term" value="F:metal ion binding"/>
    <property type="evidence" value="ECO:0007669"/>
    <property type="project" value="UniProtKB-KW"/>
</dbReference>
<comment type="cofactor">
    <cofactor evidence="1">
        <name>Fe cation</name>
        <dbReference type="ChEBI" id="CHEBI:24875"/>
    </cofactor>
</comment>
<sequence>MTTYTDKGEKPEKGRFISFHHLTFWVGNAKQAATYYCNKFGFEPVAYKGLETGNREMVTHVIRQNKIFFVLQSALTPGSK</sequence>
<dbReference type="InterPro" id="IPR037523">
    <property type="entry name" value="VOC_core"/>
</dbReference>
<evidence type="ECO:0000256" key="2">
    <source>
        <dbReference type="ARBA" id="ARBA00005877"/>
    </source>
</evidence>
<evidence type="ECO:0000256" key="6">
    <source>
        <dbReference type="ARBA" id="ARBA00023004"/>
    </source>
</evidence>
<dbReference type="CDD" id="cd08342">
    <property type="entry name" value="HPPD_N_like"/>
    <property type="match status" value="1"/>
</dbReference>
<dbReference type="InterPro" id="IPR041736">
    <property type="entry name" value="4OHPhenylPyrv_dOase_N"/>
</dbReference>
<proteinExistence type="inferred from homology"/>
<keyword evidence="5" id="KW-0677">Repeat</keyword>
<dbReference type="PROSITE" id="PS51819">
    <property type="entry name" value="VOC"/>
    <property type="match status" value="1"/>
</dbReference>
<dbReference type="SUPFAM" id="SSF54593">
    <property type="entry name" value="Glyoxalase/Bleomycin resistance protein/Dihydroxybiphenyl dioxygenase"/>
    <property type="match status" value="1"/>
</dbReference>